<organism evidence="2 3">
    <name type="scientific">Streptomyces gibsoniae</name>
    <dbReference type="NCBI Taxonomy" id="3075529"/>
    <lineage>
        <taxon>Bacteria</taxon>
        <taxon>Bacillati</taxon>
        <taxon>Actinomycetota</taxon>
        <taxon>Actinomycetes</taxon>
        <taxon>Kitasatosporales</taxon>
        <taxon>Streptomycetaceae</taxon>
        <taxon>Streptomyces</taxon>
    </lineage>
</organism>
<protein>
    <recommendedName>
        <fullName evidence="4">DUF1440 domain-containing protein</fullName>
    </recommendedName>
</protein>
<evidence type="ECO:0000313" key="2">
    <source>
        <dbReference type="EMBL" id="MDT0466175.1"/>
    </source>
</evidence>
<keyword evidence="1" id="KW-1133">Transmembrane helix</keyword>
<name>A0ABU2TYX7_9ACTN</name>
<dbReference type="RefSeq" id="WP_311697642.1">
    <property type="nucleotide sequence ID" value="NZ_JAVREY010000033.1"/>
</dbReference>
<evidence type="ECO:0000256" key="1">
    <source>
        <dbReference type="SAM" id="Phobius"/>
    </source>
</evidence>
<dbReference type="Proteomes" id="UP001183809">
    <property type="component" value="Unassembled WGS sequence"/>
</dbReference>
<keyword evidence="3" id="KW-1185">Reference proteome</keyword>
<feature type="transmembrane region" description="Helical" evidence="1">
    <location>
        <begin position="64"/>
        <end position="84"/>
    </location>
</feature>
<dbReference type="EMBL" id="JAVREY010000033">
    <property type="protein sequence ID" value="MDT0466175.1"/>
    <property type="molecule type" value="Genomic_DNA"/>
</dbReference>
<sequence length="150" mass="15163">MGPVTKGLLAGAAGTVALNLVGYGDMLLRGRPSSDVPAEVADRLAERTGVALGDGEARSSREQAVGALLGCVIGLAIGGAYGLWRYWAGPPSLWTAGPLLGAAAMAGSDLPATVLKVTDPASWPLTSWVSDAVPHLAYGLTTASVYEALC</sequence>
<keyword evidence="1" id="KW-0812">Transmembrane</keyword>
<comment type="caution">
    <text evidence="2">The sequence shown here is derived from an EMBL/GenBank/DDBJ whole genome shotgun (WGS) entry which is preliminary data.</text>
</comment>
<gene>
    <name evidence="2" type="ORF">RM764_24725</name>
</gene>
<evidence type="ECO:0008006" key="4">
    <source>
        <dbReference type="Google" id="ProtNLM"/>
    </source>
</evidence>
<reference evidence="3" key="1">
    <citation type="submission" date="2023-07" db="EMBL/GenBank/DDBJ databases">
        <title>30 novel species of actinomycetes from the DSMZ collection.</title>
        <authorList>
            <person name="Nouioui I."/>
        </authorList>
    </citation>
    <scope>NUCLEOTIDE SEQUENCE [LARGE SCALE GENOMIC DNA]</scope>
    <source>
        <strain evidence="3">DSM 41699</strain>
    </source>
</reference>
<proteinExistence type="predicted"/>
<evidence type="ECO:0000313" key="3">
    <source>
        <dbReference type="Proteomes" id="UP001183809"/>
    </source>
</evidence>
<accession>A0ABU2TYX7</accession>
<keyword evidence="1" id="KW-0472">Membrane</keyword>